<keyword evidence="2 5" id="KW-0812">Transmembrane</keyword>
<evidence type="ECO:0000313" key="6">
    <source>
        <dbReference type="EMBL" id="EUC52735.1"/>
    </source>
</evidence>
<evidence type="ECO:0000256" key="2">
    <source>
        <dbReference type="ARBA" id="ARBA00022692"/>
    </source>
</evidence>
<dbReference type="InterPro" id="IPR003825">
    <property type="entry name" value="Colicin-V_CvpA"/>
</dbReference>
<accession>X8ISE3</accession>
<comment type="subcellular location">
    <subcellularLocation>
        <location evidence="1">Membrane</location>
        <topology evidence="1">Multi-pass membrane protein</topology>
    </subcellularLocation>
</comment>
<dbReference type="GO" id="GO:0016020">
    <property type="term" value="C:membrane"/>
    <property type="evidence" value="ECO:0007669"/>
    <property type="project" value="UniProtKB-SubCell"/>
</dbReference>
<evidence type="ECO:0000256" key="1">
    <source>
        <dbReference type="ARBA" id="ARBA00004141"/>
    </source>
</evidence>
<evidence type="ECO:0000256" key="5">
    <source>
        <dbReference type="SAM" id="Phobius"/>
    </source>
</evidence>
<evidence type="ECO:0000256" key="3">
    <source>
        <dbReference type="ARBA" id="ARBA00022989"/>
    </source>
</evidence>
<keyword evidence="3 5" id="KW-1133">Transmembrane helix</keyword>
<gene>
    <name evidence="6" type="primary">cvpA</name>
    <name evidence="6" type="ORF">HMPREF0581_1502</name>
</gene>
<feature type="transmembrane region" description="Helical" evidence="5">
    <location>
        <begin position="161"/>
        <end position="185"/>
    </location>
</feature>
<dbReference type="GO" id="GO:0009403">
    <property type="term" value="P:toxin biosynthetic process"/>
    <property type="evidence" value="ECO:0007669"/>
    <property type="project" value="InterPro"/>
</dbReference>
<feature type="transmembrane region" description="Helical" evidence="5">
    <location>
        <begin position="119"/>
        <end position="140"/>
    </location>
</feature>
<organism evidence="6 7">
    <name type="scientific">Mogibacterium timidum ATCC 33093</name>
    <dbReference type="NCBI Taxonomy" id="1401079"/>
    <lineage>
        <taxon>Bacteria</taxon>
        <taxon>Bacillati</taxon>
        <taxon>Bacillota</taxon>
        <taxon>Clostridia</taxon>
        <taxon>Peptostreptococcales</taxon>
        <taxon>Anaerovoracaceae</taxon>
        <taxon>Mogibacterium</taxon>
    </lineage>
</organism>
<dbReference type="AlphaFoldDB" id="X8ISE3"/>
<name>X8ISE3_9FIRM</name>
<feature type="transmembrane region" description="Helical" evidence="5">
    <location>
        <begin position="12"/>
        <end position="30"/>
    </location>
</feature>
<evidence type="ECO:0000313" key="7">
    <source>
        <dbReference type="Proteomes" id="UP000022645"/>
    </source>
</evidence>
<dbReference type="Pfam" id="PF02674">
    <property type="entry name" value="Colicin_V"/>
    <property type="match status" value="1"/>
</dbReference>
<dbReference type="Proteomes" id="UP000022645">
    <property type="component" value="Unassembled WGS sequence"/>
</dbReference>
<protein>
    <submittedName>
        <fullName evidence="6">Colicin V production protein</fullName>
    </submittedName>
</protein>
<evidence type="ECO:0000256" key="4">
    <source>
        <dbReference type="ARBA" id="ARBA00023136"/>
    </source>
</evidence>
<sequence>MSIDNISHMIDNLYMVLDIIIVVIFLICALRGKSQGFLDSLVRLAAISGGVIIGILNTDRLRSLLFALPIDDIMKLKLTKKFNGQDIDLLKFIPKVLRTKFEDFGIDGITTTVNRFTNLSITIISFSIIVGLVWFISILLRRRILSGRKRKNLLGTVDSSVGLLFGAIKGAILIFLLLALMFPFATLFAPEQIHALNEQLNNSYIAGYLYDVNPLIYFMHKLYI</sequence>
<comment type="caution">
    <text evidence="6">The sequence shown here is derived from an EMBL/GenBank/DDBJ whole genome shotgun (WGS) entry which is preliminary data.</text>
</comment>
<reference evidence="6 7" key="1">
    <citation type="submission" date="2014-01" db="EMBL/GenBank/DDBJ databases">
        <authorList>
            <person name="Durkin A.S."/>
            <person name="McCorrison J."/>
            <person name="Torralba M."/>
            <person name="Gillis M."/>
            <person name="Haft D.H."/>
            <person name="Methe B."/>
            <person name="Sutton G."/>
            <person name="Nelson K.E."/>
        </authorList>
    </citation>
    <scope>NUCLEOTIDE SEQUENCE [LARGE SCALE GENOMIC DNA]</scope>
    <source>
        <strain evidence="6 7">ATCC 33093</strain>
    </source>
</reference>
<keyword evidence="4 5" id="KW-0472">Membrane</keyword>
<dbReference type="EMBL" id="JALU01000015">
    <property type="protein sequence ID" value="EUC52735.1"/>
    <property type="molecule type" value="Genomic_DNA"/>
</dbReference>
<proteinExistence type="predicted"/>